<evidence type="ECO:0000313" key="1">
    <source>
        <dbReference type="EMBL" id="ABS64655.1"/>
    </source>
</evidence>
<dbReference type="Proteomes" id="UP000006377">
    <property type="component" value="Chromosome"/>
</dbReference>
<proteinExistence type="predicted"/>
<dbReference type="HOGENOM" id="CLU_067299_1_0_5"/>
<dbReference type="KEGG" id="pla:Plav_3048"/>
<organism evidence="1 2">
    <name type="scientific">Parvibaculum lavamentivorans (strain DS-1 / DSM 13023 / NCIMB 13966)</name>
    <dbReference type="NCBI Taxonomy" id="402881"/>
    <lineage>
        <taxon>Bacteria</taxon>
        <taxon>Pseudomonadati</taxon>
        <taxon>Pseudomonadota</taxon>
        <taxon>Alphaproteobacteria</taxon>
        <taxon>Hyphomicrobiales</taxon>
        <taxon>Parvibaculaceae</taxon>
        <taxon>Parvibaculum</taxon>
    </lineage>
</organism>
<sequence length="285" mass="31364">MLRIVETLSDPGNPDKANEDAFGHAGAHAWVIDGATDVADGPLIGSETGAHWLAREASALFAAHAARYGADLHGLVRFTIETLALRFEQERLRPPNGRHEWPSAAMALLHAGEGKLACANFADCGLILLDDDSGEARVFGVQHTSREARAVSRTAELIAALASGEKPFDNEAIMAYLRESRRRQNTEEGYWILGIDPKAVSHMRHWDIPLSRPVTGLLFSDGFGSIVFDYHRMDPAALVRRAALGGLRSIADEVRRIEAMEDPDCLEHPRFKRHDDATAVLFRVE</sequence>
<dbReference type="OrthoDB" id="1755431at2"/>
<keyword evidence="2" id="KW-1185">Reference proteome</keyword>
<name>A7HXM2_PARL1</name>
<protein>
    <submittedName>
        <fullName evidence="1">Uncharacterized protein</fullName>
    </submittedName>
</protein>
<accession>A7HXM2</accession>
<dbReference type="EMBL" id="CP000774">
    <property type="protein sequence ID" value="ABS64655.1"/>
    <property type="molecule type" value="Genomic_DNA"/>
</dbReference>
<dbReference type="Gene3D" id="3.60.40.10">
    <property type="entry name" value="PPM-type phosphatase domain"/>
    <property type="match status" value="1"/>
</dbReference>
<dbReference type="eggNOG" id="COG0631">
    <property type="taxonomic scope" value="Bacteria"/>
</dbReference>
<gene>
    <name evidence="1" type="ordered locus">Plav_3048</name>
</gene>
<dbReference type="InterPro" id="IPR036457">
    <property type="entry name" value="PPM-type-like_dom_sf"/>
</dbReference>
<evidence type="ECO:0000313" key="2">
    <source>
        <dbReference type="Proteomes" id="UP000006377"/>
    </source>
</evidence>
<dbReference type="RefSeq" id="WP_012111976.1">
    <property type="nucleotide sequence ID" value="NC_009719.1"/>
</dbReference>
<reference evidence="1 2" key="1">
    <citation type="journal article" date="2011" name="Stand. Genomic Sci.">
        <title>Complete genome sequence of Parvibaculum lavamentivorans type strain (DS-1(T)).</title>
        <authorList>
            <person name="Schleheck D."/>
            <person name="Weiss M."/>
            <person name="Pitluck S."/>
            <person name="Bruce D."/>
            <person name="Land M.L."/>
            <person name="Han S."/>
            <person name="Saunders E."/>
            <person name="Tapia R."/>
            <person name="Detter C."/>
            <person name="Brettin T."/>
            <person name="Han J."/>
            <person name="Woyke T."/>
            <person name="Goodwin L."/>
            <person name="Pennacchio L."/>
            <person name="Nolan M."/>
            <person name="Cook A.M."/>
            <person name="Kjelleberg S."/>
            <person name="Thomas T."/>
        </authorList>
    </citation>
    <scope>NUCLEOTIDE SEQUENCE [LARGE SCALE GENOMIC DNA]</scope>
    <source>
        <strain evidence="2">DS-1 / DSM 13023 / NCIMB 13966</strain>
    </source>
</reference>
<dbReference type="STRING" id="402881.Plav_3048"/>
<dbReference type="AlphaFoldDB" id="A7HXM2"/>
<dbReference type="SUPFAM" id="SSF81606">
    <property type="entry name" value="PP2C-like"/>
    <property type="match status" value="1"/>
</dbReference>